<gene>
    <name evidence="1" type="ORF">C5Y96_23735</name>
</gene>
<organism evidence="1 2">
    <name type="scientific">Blastopirellula marina</name>
    <dbReference type="NCBI Taxonomy" id="124"/>
    <lineage>
        <taxon>Bacteria</taxon>
        <taxon>Pseudomonadati</taxon>
        <taxon>Planctomycetota</taxon>
        <taxon>Planctomycetia</taxon>
        <taxon>Pirellulales</taxon>
        <taxon>Pirellulaceae</taxon>
        <taxon>Blastopirellula</taxon>
    </lineage>
</organism>
<name>A0A2S8F0Y1_9BACT</name>
<evidence type="ECO:0000313" key="2">
    <source>
        <dbReference type="Proteomes" id="UP000240009"/>
    </source>
</evidence>
<dbReference type="Proteomes" id="UP000240009">
    <property type="component" value="Unassembled WGS sequence"/>
</dbReference>
<protein>
    <submittedName>
        <fullName evidence="1">Uncharacterized protein</fullName>
    </submittedName>
</protein>
<proteinExistence type="predicted"/>
<comment type="caution">
    <text evidence="1">The sequence shown here is derived from an EMBL/GenBank/DDBJ whole genome shotgun (WGS) entry which is preliminary data.</text>
</comment>
<dbReference type="AlphaFoldDB" id="A0A2S8F0Y1"/>
<reference evidence="1 2" key="1">
    <citation type="submission" date="2018-02" db="EMBL/GenBank/DDBJ databases">
        <title>Comparative genomes isolates from brazilian mangrove.</title>
        <authorList>
            <person name="Araujo J.E."/>
            <person name="Taketani R.G."/>
            <person name="Silva M.C.P."/>
            <person name="Loureco M.V."/>
            <person name="Andreote F.D."/>
        </authorList>
    </citation>
    <scope>NUCLEOTIDE SEQUENCE [LARGE SCALE GENOMIC DNA]</scope>
    <source>
        <strain evidence="1 2">HEX-2 MGV</strain>
    </source>
</reference>
<accession>A0A2S8F0Y1</accession>
<sequence>MLIERWRVDYNTVRSNSSLGNSRLASEIILRRETVLTTFRQIDLKDFMIKHFCQQIEGWFDFPALYRTAVADCPENGLIVEVGSYLGKSTAFMAVEIINSNKPIRFFCVDTDLQPKN</sequence>
<dbReference type="EMBL" id="PUIA01000074">
    <property type="protein sequence ID" value="PQO25821.1"/>
    <property type="molecule type" value="Genomic_DNA"/>
</dbReference>
<dbReference type="RefSeq" id="WP_105358592.1">
    <property type="nucleotide sequence ID" value="NZ_PUIA01000074.1"/>
</dbReference>
<evidence type="ECO:0000313" key="1">
    <source>
        <dbReference type="EMBL" id="PQO25821.1"/>
    </source>
</evidence>